<accession>A0A7W5VND5</accession>
<evidence type="ECO:0000313" key="1">
    <source>
        <dbReference type="EMBL" id="MBB3731237.1"/>
    </source>
</evidence>
<dbReference type="AlphaFoldDB" id="A0A7W5VND5"/>
<organism evidence="1 2">
    <name type="scientific">Nonomuraea dietziae</name>
    <dbReference type="NCBI Taxonomy" id="65515"/>
    <lineage>
        <taxon>Bacteria</taxon>
        <taxon>Bacillati</taxon>
        <taxon>Actinomycetota</taxon>
        <taxon>Actinomycetes</taxon>
        <taxon>Streptosporangiales</taxon>
        <taxon>Streptosporangiaceae</taxon>
        <taxon>Nonomuraea</taxon>
    </lineage>
</organism>
<name>A0A7W5VND5_9ACTN</name>
<sequence length="81" mass="9456">MRIKNVSRQTVYSVRLTAKLKVNGRSVGSCSDWVGTMRAGKVRVASCTVRTGKLAGMWRDRYDYGRWYVRAHTSVRYLYYR</sequence>
<dbReference type="Proteomes" id="UP000579945">
    <property type="component" value="Unassembled WGS sequence"/>
</dbReference>
<protein>
    <submittedName>
        <fullName evidence="1">Uncharacterized protein</fullName>
    </submittedName>
</protein>
<evidence type="ECO:0000313" key="2">
    <source>
        <dbReference type="Proteomes" id="UP000579945"/>
    </source>
</evidence>
<gene>
    <name evidence="1" type="ORF">FHR33_007097</name>
</gene>
<dbReference type="RefSeq" id="WP_183656973.1">
    <property type="nucleotide sequence ID" value="NZ_BAAAXX010000090.1"/>
</dbReference>
<comment type="caution">
    <text evidence="1">The sequence shown here is derived from an EMBL/GenBank/DDBJ whole genome shotgun (WGS) entry which is preliminary data.</text>
</comment>
<proteinExistence type="predicted"/>
<reference evidence="1 2" key="1">
    <citation type="submission" date="2020-08" db="EMBL/GenBank/DDBJ databases">
        <title>Sequencing the genomes of 1000 actinobacteria strains.</title>
        <authorList>
            <person name="Klenk H.-P."/>
        </authorList>
    </citation>
    <scope>NUCLEOTIDE SEQUENCE [LARGE SCALE GENOMIC DNA]</scope>
    <source>
        <strain evidence="1 2">DSM 44320</strain>
    </source>
</reference>
<dbReference type="GeneID" id="95393345"/>
<dbReference type="EMBL" id="JACIBV010000001">
    <property type="protein sequence ID" value="MBB3731237.1"/>
    <property type="molecule type" value="Genomic_DNA"/>
</dbReference>
<keyword evidence="2" id="KW-1185">Reference proteome</keyword>